<reference evidence="2" key="1">
    <citation type="journal article" date="2023" name="bioRxiv">
        <title>Scaffold-level genome assemblies of two parasitoid biocontrol wasps reveal the parthenogenesis mechanism and an associated novel virus.</title>
        <authorList>
            <person name="Inwood S."/>
            <person name="Skelly J."/>
            <person name="Guhlin J."/>
            <person name="Harrop T."/>
            <person name="Goldson S."/>
            <person name="Dearden P."/>
        </authorList>
    </citation>
    <scope>NUCLEOTIDE SEQUENCE</scope>
    <source>
        <strain evidence="2">Lincoln</strain>
        <tissue evidence="2">Whole body</tissue>
    </source>
</reference>
<organism evidence="2 3">
    <name type="scientific">Microctonus hyperodae</name>
    <name type="common">Parasitoid wasp</name>
    <dbReference type="NCBI Taxonomy" id="165561"/>
    <lineage>
        <taxon>Eukaryota</taxon>
        <taxon>Metazoa</taxon>
        <taxon>Ecdysozoa</taxon>
        <taxon>Arthropoda</taxon>
        <taxon>Hexapoda</taxon>
        <taxon>Insecta</taxon>
        <taxon>Pterygota</taxon>
        <taxon>Neoptera</taxon>
        <taxon>Endopterygota</taxon>
        <taxon>Hymenoptera</taxon>
        <taxon>Apocrita</taxon>
        <taxon>Ichneumonoidea</taxon>
        <taxon>Braconidae</taxon>
        <taxon>Euphorinae</taxon>
        <taxon>Microctonus</taxon>
    </lineage>
</organism>
<protein>
    <submittedName>
        <fullName evidence="2">Uncharacterized protein</fullName>
    </submittedName>
</protein>
<dbReference type="AlphaFoldDB" id="A0AA39FZW8"/>
<keyword evidence="1" id="KW-1133">Transmembrane helix</keyword>
<evidence type="ECO:0000256" key="1">
    <source>
        <dbReference type="SAM" id="Phobius"/>
    </source>
</evidence>
<evidence type="ECO:0000313" key="3">
    <source>
        <dbReference type="Proteomes" id="UP001168972"/>
    </source>
</evidence>
<name>A0AA39FZW8_MICHY</name>
<keyword evidence="1" id="KW-0472">Membrane</keyword>
<comment type="caution">
    <text evidence="2">The sequence shown here is derived from an EMBL/GenBank/DDBJ whole genome shotgun (WGS) entry which is preliminary data.</text>
</comment>
<feature type="transmembrane region" description="Helical" evidence="1">
    <location>
        <begin position="391"/>
        <end position="411"/>
    </location>
</feature>
<keyword evidence="1" id="KW-0812">Transmembrane</keyword>
<keyword evidence="3" id="KW-1185">Reference proteome</keyword>
<accession>A0AA39FZW8</accession>
<dbReference type="Proteomes" id="UP001168972">
    <property type="component" value="Unassembled WGS sequence"/>
</dbReference>
<reference evidence="2" key="2">
    <citation type="submission" date="2023-03" db="EMBL/GenBank/DDBJ databases">
        <authorList>
            <person name="Inwood S.N."/>
            <person name="Skelly J.G."/>
            <person name="Guhlin J."/>
            <person name="Harrop T.W.R."/>
            <person name="Goldson S.G."/>
            <person name="Dearden P.K."/>
        </authorList>
    </citation>
    <scope>NUCLEOTIDE SEQUENCE</scope>
    <source>
        <strain evidence="2">Lincoln</strain>
        <tissue evidence="2">Whole body</tissue>
    </source>
</reference>
<gene>
    <name evidence="2" type="ORF">PV327_007454</name>
</gene>
<sequence length="468" mass="53936">MDLERHFEKPEIIANPVNRILQTTSDGRSLIKYYTKKGQLKKNLRNLLSRLVVGAEKERQLSLVARIPKTTLADKFNNNLMRRSKNIGSFYKITKQQFVAWSEDIQKLFPGECKNLYYTPFRSITVEEVQADGSVTNKKLKINTSGILFEHYEYSRSKLKRQDSLDQEEIEKTVEQPQYQATEEEQKAIEWLETHLGPPDRVKLSWTITYSTRQAILRQGCEISDYFRQFPTLKGALGAELLSEDFKRHHSHAEEKFLTRWNCARDVIKTALADCNKLQGVDLGYYSALPALNQHNKDSVLFHLLPYLINSPRTKNRVRNITISEKQEAFLIREAADINGILERQRRICITTGSTLQPISVIVGPLVNPEAFYVYVNDSLENPTIYQTESFLKAISLIVTLAFALYSAYIVRALSVWTFIQKALFGIDLPTDKCSRETNVLIARILHSVERADENTDPNQIRRNELDL</sequence>
<evidence type="ECO:0000313" key="2">
    <source>
        <dbReference type="EMBL" id="KAK0178576.1"/>
    </source>
</evidence>
<dbReference type="EMBL" id="JAQQBR010000004">
    <property type="protein sequence ID" value="KAK0178576.1"/>
    <property type="molecule type" value="Genomic_DNA"/>
</dbReference>
<proteinExistence type="predicted"/>